<sequence length="938" mass="104132">MGTLISMIDHRADKPPGAAGTSSNGLGVLSRRQVEFVHYYAKHLGRWLDCTDASRQLTLEIPRLVRSSPILLQAVISFAARHANDPETAQAAHERCVEMLIVALDSAQVQHDEALLCAIVILRVFEQLNVMDTGSDQERHLSGCSALLSGSQGYAIDPSAPGLREAAFWVYMRQCLYNACVYQQPPNVDLNHVLSPIPLRGDHISNIRSDTAWANTMTWICAIVVQFSFGSEQQEQFSRMQKWQQLHRDVSEWRRDRPDTFDPIWEGEPEVGSSNPFPEIRFTADWHLMAYGFYHLACMLLKLYKPTPRFAVRRLQSGLAESDAAVMEHALAICGSCWCAPDTVPALITLCHTVFIWGPLLTDQDQKNGVLRMLEDTQSRQMWPTAWIISELKQEWGILEKVFGYGIHRCYDFNANEGVRDSLVTEPYSTTNHRQKTSAICAADSIVNASKSVRRHHCGRCDRNRPLVGQTPSCLPSLSTIMAVTSITNGLNGHTNGTNGTTNRLHRGPDGTIDLKILGMNSGTAMDGIDCALVHYRQASPTEPLHMRILKYDEIPVPQHMKKPILRMLRETSTTPSLMSQLNVQLGLMFGEAVKEFCDKHAIEMDSIDLIGSHGQTIWLLSMPQEGETRSAFCLGEGTVISGMTGITTVTDFRMAEQAVGRQGAPLVALIDGLLLHHPTELRICQNIGGIANLCIIPPDSEGGVDAMIDWDCGPGNMFIDAAMRYFTNGEMEYDRDGEWGAQGTVNQEIVDKFLRENEYCNHPPPKTTGRETFGDNEGQAIIDECLALGMSKYDTVATITRITAQNIIKQYRTFFDRADKIDSIWMCGGGARNPNIIKYLEEQLPHTRIMKLDETGVPSDAKEAVSFAQQALESILGRAALVPVNSDSLTPNTISGKIAPGLRWRDIMAQAIAFGNGGPLPTVKEMVVDESYTDWKP</sequence>
<evidence type="ECO:0000313" key="2">
    <source>
        <dbReference type="Proteomes" id="UP001320706"/>
    </source>
</evidence>
<dbReference type="Proteomes" id="UP001320706">
    <property type="component" value="Unassembled WGS sequence"/>
</dbReference>
<evidence type="ECO:0000313" key="1">
    <source>
        <dbReference type="EMBL" id="KAK8215259.1"/>
    </source>
</evidence>
<keyword evidence="2" id="KW-1185">Reference proteome</keyword>
<reference evidence="1" key="1">
    <citation type="submission" date="2024-02" db="EMBL/GenBank/DDBJ databases">
        <title>Metagenome Assembled Genome of Zalaria obscura JY119.</title>
        <authorList>
            <person name="Vighnesh L."/>
            <person name="Jagadeeshwari U."/>
            <person name="Venkata Ramana C."/>
            <person name="Sasikala C."/>
        </authorList>
    </citation>
    <scope>NUCLEOTIDE SEQUENCE</scope>
    <source>
        <strain evidence="1">JY119</strain>
    </source>
</reference>
<name>A0ACC3SID1_9PEZI</name>
<organism evidence="1 2">
    <name type="scientific">Zalaria obscura</name>
    <dbReference type="NCBI Taxonomy" id="2024903"/>
    <lineage>
        <taxon>Eukaryota</taxon>
        <taxon>Fungi</taxon>
        <taxon>Dikarya</taxon>
        <taxon>Ascomycota</taxon>
        <taxon>Pezizomycotina</taxon>
        <taxon>Dothideomycetes</taxon>
        <taxon>Dothideomycetidae</taxon>
        <taxon>Dothideales</taxon>
        <taxon>Zalariaceae</taxon>
        <taxon>Zalaria</taxon>
    </lineage>
</organism>
<gene>
    <name evidence="1" type="ORF">M8818_001880</name>
</gene>
<proteinExistence type="predicted"/>
<dbReference type="EMBL" id="JAMKPW020000008">
    <property type="protein sequence ID" value="KAK8215259.1"/>
    <property type="molecule type" value="Genomic_DNA"/>
</dbReference>
<protein>
    <submittedName>
        <fullName evidence="1">Uncharacterized protein</fullName>
    </submittedName>
</protein>
<accession>A0ACC3SID1</accession>
<comment type="caution">
    <text evidence="1">The sequence shown here is derived from an EMBL/GenBank/DDBJ whole genome shotgun (WGS) entry which is preliminary data.</text>
</comment>